<organism evidence="2 3">
    <name type="scientific">Ornatilinea apprima</name>
    <dbReference type="NCBI Taxonomy" id="1134406"/>
    <lineage>
        <taxon>Bacteria</taxon>
        <taxon>Bacillati</taxon>
        <taxon>Chloroflexota</taxon>
        <taxon>Anaerolineae</taxon>
        <taxon>Anaerolineales</taxon>
        <taxon>Anaerolineaceae</taxon>
        <taxon>Ornatilinea</taxon>
    </lineage>
</organism>
<comment type="caution">
    <text evidence="2">The sequence shown here is derived from an EMBL/GenBank/DDBJ whole genome shotgun (WGS) entry which is preliminary data.</text>
</comment>
<dbReference type="Gene3D" id="3.40.50.2000">
    <property type="entry name" value="Glycogen Phosphorylase B"/>
    <property type="match status" value="2"/>
</dbReference>
<dbReference type="GO" id="GO:0009103">
    <property type="term" value="P:lipopolysaccharide biosynthetic process"/>
    <property type="evidence" value="ECO:0007669"/>
    <property type="project" value="TreeGrafter"/>
</dbReference>
<protein>
    <recommendedName>
        <fullName evidence="4">Glycosyltransferase subfamily 4-like N-terminal domain-containing protein</fullName>
    </recommendedName>
</protein>
<keyword evidence="3" id="KW-1185">Reference proteome</keyword>
<gene>
    <name evidence="2" type="ORF">ADN00_00450</name>
</gene>
<dbReference type="Proteomes" id="UP000050417">
    <property type="component" value="Unassembled WGS sequence"/>
</dbReference>
<dbReference type="STRING" id="1134406.ADN00_00450"/>
<evidence type="ECO:0000313" key="2">
    <source>
        <dbReference type="EMBL" id="KPL81043.1"/>
    </source>
</evidence>
<dbReference type="Pfam" id="PF13692">
    <property type="entry name" value="Glyco_trans_1_4"/>
    <property type="match status" value="1"/>
</dbReference>
<dbReference type="AlphaFoldDB" id="A0A0P6XY49"/>
<proteinExistence type="predicted"/>
<name>A0A0P6XY49_9CHLR</name>
<reference evidence="2 3" key="1">
    <citation type="submission" date="2015-07" db="EMBL/GenBank/DDBJ databases">
        <title>Genome sequence of Ornatilinea apprima DSM 23815.</title>
        <authorList>
            <person name="Hemp J."/>
            <person name="Ward L.M."/>
            <person name="Pace L.A."/>
            <person name="Fischer W.W."/>
        </authorList>
    </citation>
    <scope>NUCLEOTIDE SEQUENCE [LARGE SCALE GENOMIC DNA]</scope>
    <source>
        <strain evidence="2 3">P3M-1</strain>
    </source>
</reference>
<dbReference type="PANTHER" id="PTHR46401">
    <property type="entry name" value="GLYCOSYLTRANSFERASE WBBK-RELATED"/>
    <property type="match status" value="1"/>
</dbReference>
<dbReference type="GO" id="GO:0016757">
    <property type="term" value="F:glycosyltransferase activity"/>
    <property type="evidence" value="ECO:0007669"/>
    <property type="project" value="TreeGrafter"/>
</dbReference>
<dbReference type="OrthoDB" id="9807209at2"/>
<evidence type="ECO:0000256" key="1">
    <source>
        <dbReference type="ARBA" id="ARBA00022679"/>
    </source>
</evidence>
<evidence type="ECO:0000313" key="3">
    <source>
        <dbReference type="Proteomes" id="UP000050417"/>
    </source>
</evidence>
<dbReference type="CDD" id="cd03801">
    <property type="entry name" value="GT4_PimA-like"/>
    <property type="match status" value="1"/>
</dbReference>
<accession>A0A0P6XY49</accession>
<dbReference type="RefSeq" id="WP_075060985.1">
    <property type="nucleotide sequence ID" value="NZ_LGCL01000002.1"/>
</dbReference>
<dbReference type="EMBL" id="LGCL01000002">
    <property type="protein sequence ID" value="KPL81043.1"/>
    <property type="molecule type" value="Genomic_DNA"/>
</dbReference>
<sequence>MRILFLSQIVPWPLDAGPKIKSWNVLQHLKEAGHEVWFVSFVRAEEEKYIPKVKELLDHAWFVPIRRSRINDLYFLIKSRFTGKPFLVERDHLGSMRDLVKKLIGENHFDILHADQLTMAQFFTMPVGDSDGGSNVDSPKRVFDAHNATWKILERAADESKAPMKWFYQDEMRRLQQFERKIITDFDHTFTVSEIDKRSFLELSDNPQAISPKITPIPIGINSRSYERATNGSPSTPNQIVTLGSLNYPPNADGIRWFIREVYPFVLQKKTDAFLWVIGKNPPSDFFEYEKEYSDHLKVTGYVDDLDSYFNQAALAVVPVKVGGGMRVRILECFARNVPVITTTIGAEGIEVSDGDNIFIEDEEEKFAQRIIDVLGNEPLRHKVVGNAKDLLLKKYDWSVVLRELERVYCDLVSTQVGS</sequence>
<dbReference type="PANTHER" id="PTHR46401:SF2">
    <property type="entry name" value="GLYCOSYLTRANSFERASE WBBK-RELATED"/>
    <property type="match status" value="1"/>
</dbReference>
<dbReference type="SUPFAM" id="SSF53756">
    <property type="entry name" value="UDP-Glycosyltransferase/glycogen phosphorylase"/>
    <property type="match status" value="1"/>
</dbReference>
<evidence type="ECO:0008006" key="4">
    <source>
        <dbReference type="Google" id="ProtNLM"/>
    </source>
</evidence>
<keyword evidence="1" id="KW-0808">Transferase</keyword>